<comment type="subcellular location">
    <subcellularLocation>
        <location evidence="3">Cytoplasm</location>
    </subcellularLocation>
</comment>
<dbReference type="RefSeq" id="WP_344658609.1">
    <property type="nucleotide sequence ID" value="NZ_BAAAQM010000022.1"/>
</dbReference>
<protein>
    <recommendedName>
        <fullName evidence="3">Pyrroline-5-carboxylate reductase</fullName>
        <shortName evidence="3">P5C reductase</shortName>
        <shortName evidence="3">P5CR</shortName>
        <ecNumber evidence="3">1.5.1.2</ecNumber>
    </recommendedName>
    <alternativeName>
        <fullName evidence="3">PCA reductase</fullName>
    </alternativeName>
</protein>
<reference evidence="5 6" key="1">
    <citation type="journal article" date="2019" name="Int. J. Syst. Evol. Microbiol.">
        <title>The Global Catalogue of Microorganisms (GCM) 10K type strain sequencing project: providing services to taxonomists for standard genome sequencing and annotation.</title>
        <authorList>
            <consortium name="The Broad Institute Genomics Platform"/>
            <consortium name="The Broad Institute Genome Sequencing Center for Infectious Disease"/>
            <person name="Wu L."/>
            <person name="Ma J."/>
        </authorList>
    </citation>
    <scope>NUCLEOTIDE SEQUENCE [LARGE SCALE GENOMIC DNA]</scope>
    <source>
        <strain evidence="5 6">JCM 16013</strain>
    </source>
</reference>
<keyword evidence="3" id="KW-0521">NADP</keyword>
<dbReference type="PANTHER" id="PTHR11645:SF0">
    <property type="entry name" value="PYRROLINE-5-CARBOXYLATE REDUCTASE 3"/>
    <property type="match status" value="1"/>
</dbReference>
<evidence type="ECO:0000313" key="5">
    <source>
        <dbReference type="EMBL" id="GAA1976055.1"/>
    </source>
</evidence>
<dbReference type="Pfam" id="PF14748">
    <property type="entry name" value="P5CR_dimer"/>
    <property type="match status" value="1"/>
</dbReference>
<comment type="catalytic activity">
    <reaction evidence="3">
        <text>L-proline + NAD(+) = (S)-1-pyrroline-5-carboxylate + NADH + 2 H(+)</text>
        <dbReference type="Rhea" id="RHEA:14105"/>
        <dbReference type="ChEBI" id="CHEBI:15378"/>
        <dbReference type="ChEBI" id="CHEBI:17388"/>
        <dbReference type="ChEBI" id="CHEBI:57540"/>
        <dbReference type="ChEBI" id="CHEBI:57945"/>
        <dbReference type="ChEBI" id="CHEBI:60039"/>
        <dbReference type="EC" id="1.5.1.2"/>
    </reaction>
</comment>
<dbReference type="PIRSF" id="PIRSF000193">
    <property type="entry name" value="Pyrrol-5-carb_rd"/>
    <property type="match status" value="1"/>
</dbReference>
<feature type="domain" description="Pyrroline-5-carboxylate reductase dimerisation" evidence="4">
    <location>
        <begin position="157"/>
        <end position="260"/>
    </location>
</feature>
<dbReference type="EC" id="1.5.1.2" evidence="3"/>
<comment type="catalytic activity">
    <reaction evidence="3">
        <text>L-proline + NADP(+) = (S)-1-pyrroline-5-carboxylate + NADPH + 2 H(+)</text>
        <dbReference type="Rhea" id="RHEA:14109"/>
        <dbReference type="ChEBI" id="CHEBI:15378"/>
        <dbReference type="ChEBI" id="CHEBI:17388"/>
        <dbReference type="ChEBI" id="CHEBI:57783"/>
        <dbReference type="ChEBI" id="CHEBI:58349"/>
        <dbReference type="ChEBI" id="CHEBI:60039"/>
        <dbReference type="EC" id="1.5.1.2"/>
    </reaction>
</comment>
<comment type="caution">
    <text evidence="5">The sequence shown here is derived from an EMBL/GenBank/DDBJ whole genome shotgun (WGS) entry which is preliminary data.</text>
</comment>
<dbReference type="InterPro" id="IPR008927">
    <property type="entry name" value="6-PGluconate_DH-like_C_sf"/>
</dbReference>
<keyword evidence="3" id="KW-0028">Amino-acid biosynthesis</keyword>
<dbReference type="Gene3D" id="1.10.3730.10">
    <property type="entry name" value="ProC C-terminal domain-like"/>
    <property type="match status" value="1"/>
</dbReference>
<evidence type="ECO:0000256" key="3">
    <source>
        <dbReference type="HAMAP-Rule" id="MF_01925"/>
    </source>
</evidence>
<keyword evidence="2 3" id="KW-0560">Oxidoreductase</keyword>
<keyword evidence="6" id="KW-1185">Reference proteome</keyword>
<dbReference type="InterPro" id="IPR029036">
    <property type="entry name" value="P5CR_dimer"/>
</dbReference>
<dbReference type="PANTHER" id="PTHR11645">
    <property type="entry name" value="PYRROLINE-5-CARBOXYLATE REDUCTASE"/>
    <property type="match status" value="1"/>
</dbReference>
<dbReference type="HAMAP" id="MF_01925">
    <property type="entry name" value="P5C_reductase"/>
    <property type="match status" value="1"/>
</dbReference>
<dbReference type="EMBL" id="BAAAQM010000022">
    <property type="protein sequence ID" value="GAA1976055.1"/>
    <property type="molecule type" value="Genomic_DNA"/>
</dbReference>
<comment type="pathway">
    <text evidence="3">Amino-acid biosynthesis; L-proline biosynthesis; L-proline from L-glutamate 5-semialdehyde: step 1/1.</text>
</comment>
<sequence length="271" mass="27664">MQRVVIVGAGRLGMVIGSGIKRGVPDVELHFVDATPEGRERARERLRAEAAAAYEPAPGDLTLLTLPPQAFPGFAAGQDPHAVAGVTVVSLMAGVRLGALTGGLRSRQVIRGMTNIAAQVGKAVTVLAPDPAVTTQGVALADKILAGVGSVVKVADEDALDAASAVVGGGTALVAYFADALAEFAMAAGFSSAQACTIALGLLTGTAELVERLNATPADVYKPVLTPGGTTAEGFALLQETRWQDMLRAALEKSAERSREIGGEVDGLLKN</sequence>
<dbReference type="InterPro" id="IPR036291">
    <property type="entry name" value="NAD(P)-bd_dom_sf"/>
</dbReference>
<evidence type="ECO:0000313" key="6">
    <source>
        <dbReference type="Proteomes" id="UP001499854"/>
    </source>
</evidence>
<dbReference type="Gene3D" id="3.40.50.720">
    <property type="entry name" value="NAD(P)-binding Rossmann-like Domain"/>
    <property type="match status" value="1"/>
</dbReference>
<dbReference type="Proteomes" id="UP001499854">
    <property type="component" value="Unassembled WGS sequence"/>
</dbReference>
<evidence type="ECO:0000256" key="2">
    <source>
        <dbReference type="ARBA" id="ARBA00023002"/>
    </source>
</evidence>
<keyword evidence="3" id="KW-0641">Proline biosynthesis</keyword>
<evidence type="ECO:0000256" key="1">
    <source>
        <dbReference type="ARBA" id="ARBA00005525"/>
    </source>
</evidence>
<accession>A0ABN2RWH8</accession>
<comment type="similarity">
    <text evidence="1 3">Belongs to the pyrroline-5-carboxylate reductase family.</text>
</comment>
<comment type="function">
    <text evidence="3">Catalyzes the reduction of 1-pyrroline-5-carboxylate (PCA) to L-proline.</text>
</comment>
<gene>
    <name evidence="5" type="primary">proC_1</name>
    <name evidence="3" type="synonym">proC</name>
    <name evidence="5" type="ORF">GCM10009838_40370</name>
</gene>
<name>A0ABN2RWH8_9ACTN</name>
<organism evidence="5 6">
    <name type="scientific">Catenulispora subtropica</name>
    <dbReference type="NCBI Taxonomy" id="450798"/>
    <lineage>
        <taxon>Bacteria</taxon>
        <taxon>Bacillati</taxon>
        <taxon>Actinomycetota</taxon>
        <taxon>Actinomycetes</taxon>
        <taxon>Catenulisporales</taxon>
        <taxon>Catenulisporaceae</taxon>
        <taxon>Catenulispora</taxon>
    </lineage>
</organism>
<dbReference type="SUPFAM" id="SSF51735">
    <property type="entry name" value="NAD(P)-binding Rossmann-fold domains"/>
    <property type="match status" value="1"/>
</dbReference>
<dbReference type="SUPFAM" id="SSF48179">
    <property type="entry name" value="6-phosphogluconate dehydrogenase C-terminal domain-like"/>
    <property type="match status" value="1"/>
</dbReference>
<dbReference type="InterPro" id="IPR000304">
    <property type="entry name" value="Pyrroline-COOH_reductase"/>
</dbReference>
<proteinExistence type="inferred from homology"/>
<evidence type="ECO:0000259" key="4">
    <source>
        <dbReference type="Pfam" id="PF14748"/>
    </source>
</evidence>
<keyword evidence="3" id="KW-0963">Cytoplasm</keyword>